<dbReference type="PANTHER" id="PTHR21444:SF14">
    <property type="entry name" value="COILED-COIL DOMAIN-CONTAINING PROTEIN 180"/>
    <property type="match status" value="1"/>
</dbReference>
<evidence type="ECO:0000259" key="2">
    <source>
        <dbReference type="Pfam" id="PF14643"/>
    </source>
</evidence>
<keyword evidence="5" id="KW-1185">Reference proteome</keyword>
<protein>
    <submittedName>
        <fullName evidence="4">Uncharacterized protein</fullName>
    </submittedName>
</protein>
<dbReference type="InterPro" id="IPR028089">
    <property type="entry name" value="DUF4455"/>
</dbReference>
<reference evidence="4" key="1">
    <citation type="submission" date="2021-09" db="EMBL/GenBank/DDBJ databases">
        <authorList>
            <consortium name="AG Swart"/>
            <person name="Singh M."/>
            <person name="Singh A."/>
            <person name="Seah K."/>
            <person name="Emmerich C."/>
        </authorList>
    </citation>
    <scope>NUCLEOTIDE SEQUENCE</scope>
    <source>
        <strain evidence="4">ATCC30299</strain>
    </source>
</reference>
<name>A0AAU9IHK7_9CILI</name>
<proteinExistence type="predicted"/>
<dbReference type="PANTHER" id="PTHR21444">
    <property type="entry name" value="COILED-COIL DOMAIN-CONTAINING PROTEIN 180"/>
    <property type="match status" value="1"/>
</dbReference>
<evidence type="ECO:0000259" key="3">
    <source>
        <dbReference type="Pfam" id="PF14644"/>
    </source>
</evidence>
<dbReference type="InterPro" id="IPR027914">
    <property type="entry name" value="DUF4456"/>
</dbReference>
<dbReference type="EMBL" id="CAJZBQ010000004">
    <property type="protein sequence ID" value="CAG9311274.1"/>
    <property type="molecule type" value="Genomic_DNA"/>
</dbReference>
<feature type="region of interest" description="Disordered" evidence="1">
    <location>
        <begin position="659"/>
        <end position="681"/>
    </location>
</feature>
<evidence type="ECO:0000313" key="5">
    <source>
        <dbReference type="Proteomes" id="UP001162131"/>
    </source>
</evidence>
<dbReference type="Pfam" id="PF14643">
    <property type="entry name" value="DUF4455"/>
    <property type="match status" value="1"/>
</dbReference>
<feature type="domain" description="DUF4455" evidence="2">
    <location>
        <begin position="91"/>
        <end position="558"/>
    </location>
</feature>
<dbReference type="Proteomes" id="UP001162131">
    <property type="component" value="Unassembled WGS sequence"/>
</dbReference>
<accession>A0AAU9IHK7</accession>
<sequence length="1417" mass="165498">MRTTQKELLSSTSQPKGSTGLYAALQKERTATKSLLTSVGKQVIGKSKKAVTEFRENQDMKEALIGEVRGLSNYRPPEKNERIETMIQKQKESRRLRHLNLLKEFEGWIEALYDNLAHSGEDMIFKWEQFAKASQDDLDKMLDGLSDDVLLSKELEWLKAAFDNYDNHLKKRREEAETLRSGLFKLEKDRQTSVDSFVNLLKDQLIEIAFMLAPEVEVLVGEKRSFVMQTVEEREKHIIGLMEKLWAGEEILRETYKERIEAKEEMWRTVHHDYTLQQFKITMTSSRFVNPEERINMFKDLKGKQVEIFQKRLEWLTRLGNICAEELTQEKVEGFIDKISKLNNNAQLIYDEKISKIVNLQSKIDSEADDLLEITKNKLEFYAAKISYESLDKLVDTECQVLVDARKNESKKLLTKSIKYLEDTDVRANDICNVLGNFWKGMAVIYDEQRKKQIEEEKKYELELATRGDQNDENLDTLEERFKENVDKLTKTVTPEELEEKLKTCFAILDDIGTEYRSYTENVVNVINNHGNIIANCYGVFFQRLGEKFGMMPLEKKNDYFEQIRQAKLKEYEEEKQKLIEEGKKKAGGKKEEEPKFEMPVLEEWEYSETKWFYVRNVKNIMEEMLITDEDREQERIRLQKEEEARKREEERKIAEEIAKKEEARNRGKKPDPKKAEEKKVEIVQPSPEIVEIVEDPVPIDPEGNPCLETNVFITYEILSSEILKLREKSIDYVKSEKAQKIATASKLDKKLKEACVNELDEKLRYLWPRKGKLEVNEYTARSSEIRGHHKRYDRYLEEFKKKKDSNVAEFQSLLDEANNMLVSYKVSQDQLRAQLPSGTSLAELQGLLNRAKDNDLSVYQKGRKIIARLDELNNIEISSFSQQNEKFISGLQLIEQGGQYSVPEVEFYRSKTNALDQELGELQGKRRDVIEALKKKLEIERVEPIKAFEKEYAISMENLSAREGIGKKYRAPKRNAQEKITGEMTKCERAQGGIDNTIVDLERLVEEYKDIIAAKAEPRFSTRTPSLAIEIRRTLISLRACMQKYGSHISAFKEEAGIQALKPMTWREDLPNLNPAPEEILQEASRLELLLSPLFEIGVSKQPTNFWQKILDIEKIAREETLKLYPGKGAQVPDFMEKYLRKMKSSVEDFRLKRIKALRESAERVTELESILAECTINSLELGMEFVFEQDIERIESTLMVNYENDEKLKEKHQKLLRPNLSNPSCRAELEEINKNEEERCGRAKKLIKDAYDNFLKSVRKNADEFKIKLLNNTEALLFLYDNLLIKQDFIMLPGDEQEEPKRSNIKRLARKKKSAKPGEVVGPRGYKKTWPGLQLNVLKLPEEPNISDSAPIQSYKHIGHKSLIKIRNEAFRVFSLLFETKLREYVHKFTEMLTEEDKWEDKWKISVHFLRTKNT</sequence>
<comment type="caution">
    <text evidence="4">The sequence shown here is derived from an EMBL/GenBank/DDBJ whole genome shotgun (WGS) entry which is preliminary data.</text>
</comment>
<gene>
    <name evidence="4" type="ORF">BSTOLATCC_MIC3565</name>
</gene>
<organism evidence="4 5">
    <name type="scientific">Blepharisma stoltei</name>
    <dbReference type="NCBI Taxonomy" id="1481888"/>
    <lineage>
        <taxon>Eukaryota</taxon>
        <taxon>Sar</taxon>
        <taxon>Alveolata</taxon>
        <taxon>Ciliophora</taxon>
        <taxon>Postciliodesmatophora</taxon>
        <taxon>Heterotrichea</taxon>
        <taxon>Heterotrichida</taxon>
        <taxon>Blepharismidae</taxon>
        <taxon>Blepharisma</taxon>
    </lineage>
</organism>
<dbReference type="Pfam" id="PF14644">
    <property type="entry name" value="DUF4456"/>
    <property type="match status" value="1"/>
</dbReference>
<evidence type="ECO:0000256" key="1">
    <source>
        <dbReference type="SAM" id="MobiDB-lite"/>
    </source>
</evidence>
<feature type="domain" description="DUF4456" evidence="3">
    <location>
        <begin position="1135"/>
        <end position="1312"/>
    </location>
</feature>
<evidence type="ECO:0000313" key="4">
    <source>
        <dbReference type="EMBL" id="CAG9311274.1"/>
    </source>
</evidence>